<keyword evidence="4" id="KW-0997">Cell inner membrane</keyword>
<evidence type="ECO:0000256" key="4">
    <source>
        <dbReference type="ARBA" id="ARBA00022519"/>
    </source>
</evidence>
<feature type="non-terminal residue" evidence="13">
    <location>
        <position position="223"/>
    </location>
</feature>
<dbReference type="GO" id="GO:0015232">
    <property type="term" value="F:heme transmembrane transporter activity"/>
    <property type="evidence" value="ECO:0007669"/>
    <property type="project" value="InterPro"/>
</dbReference>
<comment type="similarity">
    <text evidence="2">Belongs to the CcmF/CycK/Ccl1/NrfE/CcsA family.</text>
</comment>
<keyword evidence="6" id="KW-0201">Cytochrome c-type biogenesis</keyword>
<dbReference type="PANTHER" id="PTHR43653">
    <property type="entry name" value="CYTOCHROME C ASSEMBLY PROTEIN-RELATED"/>
    <property type="match status" value="1"/>
</dbReference>
<evidence type="ECO:0000256" key="10">
    <source>
        <dbReference type="SAM" id="Phobius"/>
    </source>
</evidence>
<evidence type="ECO:0008006" key="14">
    <source>
        <dbReference type="Google" id="ProtNLM"/>
    </source>
</evidence>
<sequence>PFHTLTPIPTEGIGLNPLLENPGMIIHPPMLLGGYAVFAIPFAFAIAALITRRLDDEWISAIKKWALLGWLLLGIGNIIGAWWAYVELGWGGYWAWDPVENAGLMPWLIATAFLHSIMLQRRKGMFKLWSIVLIILAFILTIFGTFITRSGILVSVHTFGETAMGPAFLAFLIIIFLGSLTLLLYRRRDLKDEAGIGALVSRENTFLINNLLLVGATFVIFLG</sequence>
<dbReference type="Pfam" id="PF16327">
    <property type="entry name" value="CcmF_C"/>
    <property type="match status" value="1"/>
</dbReference>
<feature type="domain" description="Cytochrome c assembly protein" evidence="11">
    <location>
        <begin position="5"/>
        <end position="150"/>
    </location>
</feature>
<feature type="transmembrane region" description="Helical" evidence="10">
    <location>
        <begin position="62"/>
        <end position="84"/>
    </location>
</feature>
<feature type="transmembrane region" description="Helical" evidence="10">
    <location>
        <begin position="167"/>
        <end position="185"/>
    </location>
</feature>
<evidence type="ECO:0000256" key="3">
    <source>
        <dbReference type="ARBA" id="ARBA00022475"/>
    </source>
</evidence>
<protein>
    <recommendedName>
        <fullName evidence="14">Cytochrome c assembly protein domain-containing protein</fullName>
    </recommendedName>
</protein>
<dbReference type="InterPro" id="IPR032523">
    <property type="entry name" value="CcmF_C"/>
</dbReference>
<dbReference type="AlphaFoldDB" id="X1SHX2"/>
<dbReference type="PRINTS" id="PR01411">
    <property type="entry name" value="CCMFBIOGNSIS"/>
</dbReference>
<organism evidence="13">
    <name type="scientific">marine sediment metagenome</name>
    <dbReference type="NCBI Taxonomy" id="412755"/>
    <lineage>
        <taxon>unclassified sequences</taxon>
        <taxon>metagenomes</taxon>
        <taxon>ecological metagenomes</taxon>
    </lineage>
</organism>
<feature type="transmembrane region" description="Helical" evidence="10">
    <location>
        <begin position="104"/>
        <end position="121"/>
    </location>
</feature>
<proteinExistence type="inferred from homology"/>
<dbReference type="InterPro" id="IPR003568">
    <property type="entry name" value="Cyt_c_biogenesis_CcmF"/>
</dbReference>
<feature type="transmembrane region" description="Helical" evidence="10">
    <location>
        <begin position="206"/>
        <end position="222"/>
    </location>
</feature>
<keyword evidence="5 10" id="KW-0812">Transmembrane</keyword>
<feature type="domain" description="Cytochrome c-type biogenesis protein CcmF C-terminal" evidence="12">
    <location>
        <begin position="169"/>
        <end position="223"/>
    </location>
</feature>
<reference evidence="13" key="1">
    <citation type="journal article" date="2014" name="Front. Microbiol.">
        <title>High frequency of phylogenetically diverse reductive dehalogenase-homologous genes in deep subseafloor sedimentary metagenomes.</title>
        <authorList>
            <person name="Kawai M."/>
            <person name="Futagami T."/>
            <person name="Toyoda A."/>
            <person name="Takaki Y."/>
            <person name="Nishi S."/>
            <person name="Hori S."/>
            <person name="Arai W."/>
            <person name="Tsubouchi T."/>
            <person name="Morono Y."/>
            <person name="Uchiyama I."/>
            <person name="Ito T."/>
            <person name="Fujiyama A."/>
            <person name="Inagaki F."/>
            <person name="Takami H."/>
        </authorList>
    </citation>
    <scope>NUCLEOTIDE SEQUENCE</scope>
    <source>
        <strain evidence="13">Expedition CK06-06</strain>
    </source>
</reference>
<comment type="function">
    <text evidence="9">Required for the biogenesis of c-type cytochromes. Possible subunit of a heme lyase.</text>
</comment>
<keyword evidence="8 10" id="KW-0472">Membrane</keyword>
<dbReference type="Pfam" id="PF01578">
    <property type="entry name" value="Cytochrom_C_asm"/>
    <property type="match status" value="1"/>
</dbReference>
<evidence type="ECO:0000259" key="11">
    <source>
        <dbReference type="Pfam" id="PF01578"/>
    </source>
</evidence>
<keyword evidence="7 10" id="KW-1133">Transmembrane helix</keyword>
<accession>X1SHX2</accession>
<gene>
    <name evidence="13" type="ORF">S12H4_22795</name>
</gene>
<evidence type="ECO:0000256" key="6">
    <source>
        <dbReference type="ARBA" id="ARBA00022748"/>
    </source>
</evidence>
<evidence type="ECO:0000313" key="13">
    <source>
        <dbReference type="EMBL" id="GAI78756.1"/>
    </source>
</evidence>
<dbReference type="InterPro" id="IPR002541">
    <property type="entry name" value="Cyt_c_assembly"/>
</dbReference>
<dbReference type="InterPro" id="IPR003567">
    <property type="entry name" value="Cyt_c_biogenesis"/>
</dbReference>
<dbReference type="GO" id="GO:0020037">
    <property type="term" value="F:heme binding"/>
    <property type="evidence" value="ECO:0007669"/>
    <property type="project" value="InterPro"/>
</dbReference>
<keyword evidence="3" id="KW-1003">Cell membrane</keyword>
<feature type="transmembrane region" description="Helical" evidence="10">
    <location>
        <begin position="128"/>
        <end position="147"/>
    </location>
</feature>
<dbReference type="GO" id="GO:0005886">
    <property type="term" value="C:plasma membrane"/>
    <property type="evidence" value="ECO:0007669"/>
    <property type="project" value="UniProtKB-SubCell"/>
</dbReference>
<dbReference type="GO" id="GO:0017004">
    <property type="term" value="P:cytochrome complex assembly"/>
    <property type="evidence" value="ECO:0007669"/>
    <property type="project" value="UniProtKB-KW"/>
</dbReference>
<name>X1SHX2_9ZZZZ</name>
<evidence type="ECO:0000256" key="8">
    <source>
        <dbReference type="ARBA" id="ARBA00023136"/>
    </source>
</evidence>
<dbReference type="PRINTS" id="PR01410">
    <property type="entry name" value="CCBIOGENESIS"/>
</dbReference>
<evidence type="ECO:0000259" key="12">
    <source>
        <dbReference type="Pfam" id="PF16327"/>
    </source>
</evidence>
<comment type="caution">
    <text evidence="13">The sequence shown here is derived from an EMBL/GenBank/DDBJ whole genome shotgun (WGS) entry which is preliminary data.</text>
</comment>
<evidence type="ECO:0000256" key="7">
    <source>
        <dbReference type="ARBA" id="ARBA00022989"/>
    </source>
</evidence>
<dbReference type="EMBL" id="BARW01011958">
    <property type="protein sequence ID" value="GAI78756.1"/>
    <property type="molecule type" value="Genomic_DNA"/>
</dbReference>
<evidence type="ECO:0000256" key="9">
    <source>
        <dbReference type="ARBA" id="ARBA00037230"/>
    </source>
</evidence>
<evidence type="ECO:0000256" key="2">
    <source>
        <dbReference type="ARBA" id="ARBA00009186"/>
    </source>
</evidence>
<feature type="transmembrane region" description="Helical" evidence="10">
    <location>
        <begin position="30"/>
        <end position="50"/>
    </location>
</feature>
<comment type="subcellular location">
    <subcellularLocation>
        <location evidence="1">Cell inner membrane</location>
        <topology evidence="1">Multi-pass membrane protein</topology>
    </subcellularLocation>
</comment>
<feature type="non-terminal residue" evidence="13">
    <location>
        <position position="1"/>
    </location>
</feature>
<dbReference type="PANTHER" id="PTHR43653:SF1">
    <property type="entry name" value="CYTOCHROME C-TYPE BIOGENESIS PROTEIN CCMF"/>
    <property type="match status" value="1"/>
</dbReference>
<evidence type="ECO:0000256" key="1">
    <source>
        <dbReference type="ARBA" id="ARBA00004429"/>
    </source>
</evidence>
<evidence type="ECO:0000256" key="5">
    <source>
        <dbReference type="ARBA" id="ARBA00022692"/>
    </source>
</evidence>